<accession>A0AAD1UTG9</accession>
<keyword evidence="1" id="KW-1133">Transmembrane helix</keyword>
<keyword evidence="1" id="KW-0812">Transmembrane</keyword>
<feature type="transmembrane region" description="Helical" evidence="1">
    <location>
        <begin position="195"/>
        <end position="218"/>
    </location>
</feature>
<feature type="transmembrane region" description="Helical" evidence="1">
    <location>
        <begin position="24"/>
        <end position="44"/>
    </location>
</feature>
<comment type="caution">
    <text evidence="2">The sequence shown here is derived from an EMBL/GenBank/DDBJ whole genome shotgun (WGS) entry which is preliminary data.</text>
</comment>
<name>A0AAD1UTG9_EUPCR</name>
<sequence>MNLQLNGVYMTFLTHDKVHDELCVIMQILEILIIAWHALIRLLLKIHRIKPNARLILCPSFESECGSLDLRATTSRSMLERIFPIKNVVCSYNISTLSENTTFLKIIPKKIEYAEVEVYSAKKNQSFEYELKKRNLSPGEEFEIAFSDCNPISSSFRPCLYILVLPLETSSVVELEYVEVDRSASTENEKNYNEIVVYAVVFVGAVLATFCGVVLIYVCYKIMCGRGEVEVEETEDFVRKKIEQDQRSVERIHQDSNAQQIYHNPNVRSQAYMIGRCCSIFSSEGIKSNSNCCY</sequence>
<reference evidence="2" key="1">
    <citation type="submission" date="2023-07" db="EMBL/GenBank/DDBJ databases">
        <authorList>
            <consortium name="AG Swart"/>
            <person name="Singh M."/>
            <person name="Singh A."/>
            <person name="Seah K."/>
            <person name="Emmerich C."/>
        </authorList>
    </citation>
    <scope>NUCLEOTIDE SEQUENCE</scope>
    <source>
        <strain evidence="2">DP1</strain>
    </source>
</reference>
<keyword evidence="3" id="KW-1185">Reference proteome</keyword>
<proteinExistence type="predicted"/>
<evidence type="ECO:0000313" key="2">
    <source>
        <dbReference type="EMBL" id="CAI2371130.1"/>
    </source>
</evidence>
<evidence type="ECO:0000313" key="3">
    <source>
        <dbReference type="Proteomes" id="UP001295684"/>
    </source>
</evidence>
<gene>
    <name evidence="2" type="ORF">ECRASSUSDP1_LOCUS12450</name>
</gene>
<dbReference type="EMBL" id="CAMPGE010012358">
    <property type="protein sequence ID" value="CAI2371130.1"/>
    <property type="molecule type" value="Genomic_DNA"/>
</dbReference>
<dbReference type="AlphaFoldDB" id="A0AAD1UTG9"/>
<dbReference type="Proteomes" id="UP001295684">
    <property type="component" value="Unassembled WGS sequence"/>
</dbReference>
<keyword evidence="1" id="KW-0472">Membrane</keyword>
<evidence type="ECO:0000256" key="1">
    <source>
        <dbReference type="SAM" id="Phobius"/>
    </source>
</evidence>
<protein>
    <submittedName>
        <fullName evidence="2">Uncharacterized protein</fullName>
    </submittedName>
</protein>
<organism evidence="2 3">
    <name type="scientific">Euplotes crassus</name>
    <dbReference type="NCBI Taxonomy" id="5936"/>
    <lineage>
        <taxon>Eukaryota</taxon>
        <taxon>Sar</taxon>
        <taxon>Alveolata</taxon>
        <taxon>Ciliophora</taxon>
        <taxon>Intramacronucleata</taxon>
        <taxon>Spirotrichea</taxon>
        <taxon>Hypotrichia</taxon>
        <taxon>Euplotida</taxon>
        <taxon>Euplotidae</taxon>
        <taxon>Moneuplotes</taxon>
    </lineage>
</organism>